<dbReference type="EMBL" id="BGPR01001655">
    <property type="protein sequence ID" value="GBM58903.1"/>
    <property type="molecule type" value="Genomic_DNA"/>
</dbReference>
<evidence type="ECO:0000313" key="2">
    <source>
        <dbReference type="Proteomes" id="UP000499080"/>
    </source>
</evidence>
<organism evidence="1 2">
    <name type="scientific">Araneus ventricosus</name>
    <name type="common">Orbweaver spider</name>
    <name type="synonym">Epeira ventricosa</name>
    <dbReference type="NCBI Taxonomy" id="182803"/>
    <lineage>
        <taxon>Eukaryota</taxon>
        <taxon>Metazoa</taxon>
        <taxon>Ecdysozoa</taxon>
        <taxon>Arthropoda</taxon>
        <taxon>Chelicerata</taxon>
        <taxon>Arachnida</taxon>
        <taxon>Araneae</taxon>
        <taxon>Araneomorphae</taxon>
        <taxon>Entelegynae</taxon>
        <taxon>Araneoidea</taxon>
        <taxon>Araneidae</taxon>
        <taxon>Araneus</taxon>
    </lineage>
</organism>
<accession>A0A4Y2GZK4</accession>
<dbReference type="AlphaFoldDB" id="A0A4Y2GZK4"/>
<reference evidence="1 2" key="1">
    <citation type="journal article" date="2019" name="Sci. Rep.">
        <title>Orb-weaving spider Araneus ventricosus genome elucidates the spidroin gene catalogue.</title>
        <authorList>
            <person name="Kono N."/>
            <person name="Nakamura H."/>
            <person name="Ohtoshi R."/>
            <person name="Moran D.A.P."/>
            <person name="Shinohara A."/>
            <person name="Yoshida Y."/>
            <person name="Fujiwara M."/>
            <person name="Mori M."/>
            <person name="Tomita M."/>
            <person name="Arakawa K."/>
        </authorList>
    </citation>
    <scope>NUCLEOTIDE SEQUENCE [LARGE SCALE GENOMIC DNA]</scope>
</reference>
<sequence length="139" mass="16314">MARQSVEHEAERAGEAGFVFDECHSLPTTGDGDEARTTHHHKFDFCLPSPLSFFAQIHTHTNTHFDFVSIPTWAAMRKTCFAECDFVLCAQWSRELSWQKEAMYVKRQQNVKREDTREWEGKKWIPEKSSWLTVWYPSS</sequence>
<gene>
    <name evidence="1" type="ORF">AVEN_173236_1</name>
</gene>
<comment type="caution">
    <text evidence="1">The sequence shown here is derived from an EMBL/GenBank/DDBJ whole genome shotgun (WGS) entry which is preliminary data.</text>
</comment>
<dbReference type="Proteomes" id="UP000499080">
    <property type="component" value="Unassembled WGS sequence"/>
</dbReference>
<proteinExistence type="predicted"/>
<protein>
    <submittedName>
        <fullName evidence="1">Uncharacterized protein</fullName>
    </submittedName>
</protein>
<name>A0A4Y2GZK4_ARAVE</name>
<evidence type="ECO:0000313" key="1">
    <source>
        <dbReference type="EMBL" id="GBM58903.1"/>
    </source>
</evidence>
<keyword evidence="2" id="KW-1185">Reference proteome</keyword>